<dbReference type="Pfam" id="PF05930">
    <property type="entry name" value="Phage_AlpA"/>
    <property type="match status" value="1"/>
</dbReference>
<accession>A0A286A6Y4</accession>
<sequence length="85" mass="9901">MLAKNLKLIRIKEVIEISGLKRSTLFVYINQGTFPSQIKLGKRCSAWIENEVLEVNFARIAEKTEQEIKELVANQKELRLQNTFH</sequence>
<dbReference type="SUPFAM" id="SSF46955">
    <property type="entry name" value="Putative DNA-binding domain"/>
    <property type="match status" value="1"/>
</dbReference>
<evidence type="ECO:0000313" key="1">
    <source>
        <dbReference type="EMBL" id="SOD17694.1"/>
    </source>
</evidence>
<dbReference type="RefSeq" id="WP_097104471.1">
    <property type="nucleotide sequence ID" value="NZ_OCMU01000001.1"/>
</dbReference>
<dbReference type="Gene3D" id="1.10.238.160">
    <property type="match status" value="1"/>
</dbReference>
<proteinExistence type="predicted"/>
<dbReference type="InterPro" id="IPR009061">
    <property type="entry name" value="DNA-bd_dom_put_sf"/>
</dbReference>
<dbReference type="Proteomes" id="UP000219335">
    <property type="component" value="Unassembled WGS sequence"/>
</dbReference>
<protein>
    <submittedName>
        <fullName evidence="1">Transcriptional regulator, AlpA family</fullName>
    </submittedName>
</protein>
<dbReference type="InterPro" id="IPR010260">
    <property type="entry name" value="AlpA"/>
</dbReference>
<reference evidence="1 2" key="1">
    <citation type="submission" date="2017-09" db="EMBL/GenBank/DDBJ databases">
        <authorList>
            <person name="Ehlers B."/>
            <person name="Leendertz F.H."/>
        </authorList>
    </citation>
    <scope>NUCLEOTIDE SEQUENCE [LARGE SCALE GENOMIC DNA]</scope>
    <source>
        <strain evidence="1 2">Nm42</strain>
    </source>
</reference>
<name>A0A286A6Y4_9PROT</name>
<dbReference type="AlphaFoldDB" id="A0A286A6Y4"/>
<dbReference type="EMBL" id="OCMU01000001">
    <property type="protein sequence ID" value="SOD17694.1"/>
    <property type="molecule type" value="Genomic_DNA"/>
</dbReference>
<gene>
    <name evidence="1" type="ORF">SAMN06297164_1300</name>
</gene>
<evidence type="ECO:0000313" key="2">
    <source>
        <dbReference type="Proteomes" id="UP000219335"/>
    </source>
</evidence>
<organism evidence="1 2">
    <name type="scientific">Nitrosomonas ureae</name>
    <dbReference type="NCBI Taxonomy" id="44577"/>
    <lineage>
        <taxon>Bacteria</taxon>
        <taxon>Pseudomonadati</taxon>
        <taxon>Pseudomonadota</taxon>
        <taxon>Betaproteobacteria</taxon>
        <taxon>Nitrosomonadales</taxon>
        <taxon>Nitrosomonadaceae</taxon>
        <taxon>Nitrosomonas</taxon>
    </lineage>
</organism>